<keyword evidence="1" id="KW-0732">Signal</keyword>
<protein>
    <recommendedName>
        <fullName evidence="2">DUF6268 domain-containing protein</fullName>
    </recommendedName>
</protein>
<gene>
    <name evidence="3" type="ORF">TUM4630_16420</name>
</gene>
<name>A0ABQ4PFG3_9GAMM</name>
<dbReference type="Proteomes" id="UP000761574">
    <property type="component" value="Unassembled WGS sequence"/>
</dbReference>
<dbReference type="InterPro" id="IPR046235">
    <property type="entry name" value="DUF6268"/>
</dbReference>
<evidence type="ECO:0000313" key="4">
    <source>
        <dbReference type="Proteomes" id="UP000761574"/>
    </source>
</evidence>
<comment type="caution">
    <text evidence="3">The sequence shown here is derived from an EMBL/GenBank/DDBJ whole genome shotgun (WGS) entry which is preliminary data.</text>
</comment>
<dbReference type="SUPFAM" id="SSF56925">
    <property type="entry name" value="OMPA-like"/>
    <property type="match status" value="1"/>
</dbReference>
<accession>A0ABQ4PFG3</accession>
<evidence type="ECO:0000313" key="3">
    <source>
        <dbReference type="EMBL" id="GIU46283.1"/>
    </source>
</evidence>
<dbReference type="InterPro" id="IPR011250">
    <property type="entry name" value="OMP/PagP_B-barrel"/>
</dbReference>
<sequence length="303" mass="33505">MIFYNNSRFSRLSISLLFGAVATLGASAPAVAKPYSPLTLSVSRIATFDAEVNNTGYEVQRDTWLFGVKSDIPLNQQWSISLNANYDKLDFDWSGRGAGLMAGQLSPWSSVDRYSAGVGLSYRPNQRWMFLFAPKIQYAYTEDASRSNAQSYGVVASGMYRFNNGNMLGLGVAYLNDISEVRTVPYLAVNWQISDRLKLGNPFSAGFSGPAGLELSYKLSDDIDAGVGASKRTQRFLVKDDNVAVEIDEWASFVRAGWVVNESLSLNGYIGYYFNGEMELSDPNHTDTLDNQLAMAFAAQYKF</sequence>
<proteinExistence type="predicted"/>
<keyword evidence="4" id="KW-1185">Reference proteome</keyword>
<feature type="signal peptide" evidence="1">
    <location>
        <begin position="1"/>
        <end position="32"/>
    </location>
</feature>
<dbReference type="RefSeq" id="WP_110456414.1">
    <property type="nucleotide sequence ID" value="NZ_BPFB01000015.1"/>
</dbReference>
<feature type="domain" description="DUF6268" evidence="2">
    <location>
        <begin position="125"/>
        <end position="290"/>
    </location>
</feature>
<evidence type="ECO:0000256" key="1">
    <source>
        <dbReference type="SAM" id="SignalP"/>
    </source>
</evidence>
<feature type="chain" id="PRO_5045792706" description="DUF6268 domain-containing protein" evidence="1">
    <location>
        <begin position="33"/>
        <end position="303"/>
    </location>
</feature>
<dbReference type="Pfam" id="PF19783">
    <property type="entry name" value="DUF6268"/>
    <property type="match status" value="1"/>
</dbReference>
<reference evidence="3 4" key="1">
    <citation type="submission" date="2021-05" db="EMBL/GenBank/DDBJ databases">
        <title>Molecular characterization for Shewanella algae harboring chromosomal blaOXA-55-like strains isolated from clinical and environment sample.</title>
        <authorList>
            <person name="Ohama Y."/>
            <person name="Aoki K."/>
            <person name="Harada S."/>
            <person name="Moriya K."/>
            <person name="Ishii Y."/>
            <person name="Tateda K."/>
        </authorList>
    </citation>
    <scope>NUCLEOTIDE SEQUENCE [LARGE SCALE GENOMIC DNA]</scope>
    <source>
        <strain evidence="3 4">LMG 23746</strain>
    </source>
</reference>
<evidence type="ECO:0000259" key="2">
    <source>
        <dbReference type="Pfam" id="PF19783"/>
    </source>
</evidence>
<dbReference type="SUPFAM" id="SSF56935">
    <property type="entry name" value="Porins"/>
    <property type="match status" value="1"/>
</dbReference>
<dbReference type="EMBL" id="BPFB01000015">
    <property type="protein sequence ID" value="GIU46283.1"/>
    <property type="molecule type" value="Genomic_DNA"/>
</dbReference>
<organism evidence="3 4">
    <name type="scientific">Shewanella algidipiscicola</name>
    <dbReference type="NCBI Taxonomy" id="614070"/>
    <lineage>
        <taxon>Bacteria</taxon>
        <taxon>Pseudomonadati</taxon>
        <taxon>Pseudomonadota</taxon>
        <taxon>Gammaproteobacteria</taxon>
        <taxon>Alteromonadales</taxon>
        <taxon>Shewanellaceae</taxon>
        <taxon>Shewanella</taxon>
    </lineage>
</organism>